<keyword evidence="3" id="KW-1185">Reference proteome</keyword>
<dbReference type="RefSeq" id="WP_189966705.1">
    <property type="nucleotide sequence ID" value="NZ_BMUA01000016.1"/>
</dbReference>
<protein>
    <recommendedName>
        <fullName evidence="4">Integral membrane protein</fullName>
    </recommendedName>
</protein>
<feature type="transmembrane region" description="Helical" evidence="1">
    <location>
        <begin position="56"/>
        <end position="76"/>
    </location>
</feature>
<dbReference type="Proteomes" id="UP001050808">
    <property type="component" value="Unassembled WGS sequence"/>
</dbReference>
<evidence type="ECO:0000313" key="2">
    <source>
        <dbReference type="EMBL" id="GHI41357.1"/>
    </source>
</evidence>
<evidence type="ECO:0000256" key="1">
    <source>
        <dbReference type="SAM" id="Phobius"/>
    </source>
</evidence>
<feature type="transmembrane region" description="Helical" evidence="1">
    <location>
        <begin position="28"/>
        <end position="50"/>
    </location>
</feature>
<keyword evidence="1" id="KW-0472">Membrane</keyword>
<evidence type="ECO:0000313" key="3">
    <source>
        <dbReference type="Proteomes" id="UP001050808"/>
    </source>
</evidence>
<dbReference type="EMBL" id="BNDY01000017">
    <property type="protein sequence ID" value="GHI41357.1"/>
    <property type="molecule type" value="Genomic_DNA"/>
</dbReference>
<feature type="transmembrane region" description="Helical" evidence="1">
    <location>
        <begin position="88"/>
        <end position="107"/>
    </location>
</feature>
<sequence>METSTHTTSAAAHIAHPRNQLTFRRARLIVAAYGALSAVVLLTVVVRALTGHTVSSFMWGRSGGVLASAAVTYWLTAVAAQGKRWAYVRVRVISVVVPIAIVAVDIIGGLPGWFVAMQVVCALTIGATAFVVNGSDVRAAFPKQR</sequence>
<organism evidence="2 3">
    <name type="scientific">Streptomyces violascens</name>
    <dbReference type="NCBI Taxonomy" id="67381"/>
    <lineage>
        <taxon>Bacteria</taxon>
        <taxon>Bacillati</taxon>
        <taxon>Actinomycetota</taxon>
        <taxon>Actinomycetes</taxon>
        <taxon>Kitasatosporales</taxon>
        <taxon>Streptomycetaceae</taxon>
        <taxon>Streptomyces</taxon>
    </lineage>
</organism>
<keyword evidence="1" id="KW-1133">Transmembrane helix</keyword>
<proteinExistence type="predicted"/>
<keyword evidence="1" id="KW-0812">Transmembrane</keyword>
<gene>
    <name evidence="2" type="ORF">Sviol_57650</name>
</gene>
<feature type="transmembrane region" description="Helical" evidence="1">
    <location>
        <begin position="113"/>
        <end position="135"/>
    </location>
</feature>
<evidence type="ECO:0008006" key="4">
    <source>
        <dbReference type="Google" id="ProtNLM"/>
    </source>
</evidence>
<accession>A0ABQ3QVV4</accession>
<comment type="caution">
    <text evidence="2">The sequence shown here is derived from an EMBL/GenBank/DDBJ whole genome shotgun (WGS) entry which is preliminary data.</text>
</comment>
<reference evidence="2" key="1">
    <citation type="submission" date="2024-05" db="EMBL/GenBank/DDBJ databases">
        <title>Whole genome shotgun sequence of Streptomyces violascens NBRC 12920.</title>
        <authorList>
            <person name="Komaki H."/>
            <person name="Tamura T."/>
        </authorList>
    </citation>
    <scope>NUCLEOTIDE SEQUENCE</scope>
    <source>
        <strain evidence="2">NBRC 12920</strain>
    </source>
</reference>
<name>A0ABQ3QVV4_9ACTN</name>